<dbReference type="PANTHER" id="PTHR34294">
    <property type="entry name" value="TRANSCRIPTIONAL REGULATOR-RELATED"/>
    <property type="match status" value="1"/>
</dbReference>
<comment type="similarity">
    <text evidence="1">Belongs to the SorC transcriptional regulatory family.</text>
</comment>
<accession>A0ABX1RGS2</accession>
<keyword evidence="3" id="KW-0238">DNA-binding</keyword>
<dbReference type="Pfam" id="PF04198">
    <property type="entry name" value="Sugar-bind"/>
    <property type="match status" value="1"/>
</dbReference>
<dbReference type="InterPro" id="IPR007324">
    <property type="entry name" value="Sugar-bd_dom_put"/>
</dbReference>
<keyword evidence="7" id="KW-1185">Reference proteome</keyword>
<dbReference type="InterPro" id="IPR036388">
    <property type="entry name" value="WH-like_DNA-bd_sf"/>
</dbReference>
<dbReference type="InterPro" id="IPR037171">
    <property type="entry name" value="NagB/RpiA_transferase-like"/>
</dbReference>
<keyword evidence="4" id="KW-0804">Transcription</keyword>
<evidence type="ECO:0000256" key="3">
    <source>
        <dbReference type="ARBA" id="ARBA00023125"/>
    </source>
</evidence>
<dbReference type="Gene3D" id="1.10.10.10">
    <property type="entry name" value="Winged helix-like DNA-binding domain superfamily/Winged helix DNA-binding domain"/>
    <property type="match status" value="1"/>
</dbReference>
<evidence type="ECO:0000256" key="1">
    <source>
        <dbReference type="ARBA" id="ARBA00010466"/>
    </source>
</evidence>
<evidence type="ECO:0000256" key="2">
    <source>
        <dbReference type="ARBA" id="ARBA00023015"/>
    </source>
</evidence>
<dbReference type="EMBL" id="JAAXKY010000072">
    <property type="protein sequence ID" value="NMH79591.1"/>
    <property type="molecule type" value="Genomic_DNA"/>
</dbReference>
<evidence type="ECO:0000256" key="4">
    <source>
        <dbReference type="ARBA" id="ARBA00023163"/>
    </source>
</evidence>
<reference evidence="6 7" key="1">
    <citation type="submission" date="2020-04" db="EMBL/GenBank/DDBJ databases">
        <authorList>
            <person name="Klaysubun C."/>
            <person name="Duangmal K."/>
            <person name="Lipun K."/>
        </authorList>
    </citation>
    <scope>NUCLEOTIDE SEQUENCE [LARGE SCALE GENOMIC DNA]</scope>
    <source>
        <strain evidence="6 7">JCM 11839</strain>
    </source>
</reference>
<keyword evidence="2" id="KW-0805">Transcription regulation</keyword>
<evidence type="ECO:0000313" key="6">
    <source>
        <dbReference type="EMBL" id="NMH79591.1"/>
    </source>
</evidence>
<proteinExistence type="inferred from homology"/>
<evidence type="ECO:0000313" key="7">
    <source>
        <dbReference type="Proteomes" id="UP001296706"/>
    </source>
</evidence>
<sequence length="331" mass="34783">MSEVEEGRAVVAVRGGSAHGPAHLVLTASVARRYYLDGRSKVEIAEEFALSRFKVARLLDDARSSGLVRIEIGHPGVIDVELSARLMETLGLQHCVVTDTPDDHPASLREHLGAAAAELLTELVTPDDVLGLSWARSVSAMATALQRLATVPVIQLTGALTRPGVDDSSIEVVRDVARVAGGPAYFFYAPMAVPDAATAQALRRQPEVARAFSRIGSVTRAVAGVGAWAPEQSTLYDATSEAERHELGRLGVTAEISGVLVDADGTPVASDLTERMIGITAEQMRAVPEVIAIVYGTAKVKAVLAAVRGGLVDSLVTHSTLAEALIREAGS</sequence>
<dbReference type="InterPro" id="IPR051054">
    <property type="entry name" value="SorC_transcr_regulators"/>
</dbReference>
<comment type="caution">
    <text evidence="6">The sequence shown here is derived from an EMBL/GenBank/DDBJ whole genome shotgun (WGS) entry which is preliminary data.</text>
</comment>
<protein>
    <submittedName>
        <fullName evidence="6">Transcriptional regulator</fullName>
    </submittedName>
</protein>
<organism evidence="6 7">
    <name type="scientific">Pseudonocardia xinjiangensis</name>
    <dbReference type="NCBI Taxonomy" id="75289"/>
    <lineage>
        <taxon>Bacteria</taxon>
        <taxon>Bacillati</taxon>
        <taxon>Actinomycetota</taxon>
        <taxon>Actinomycetes</taxon>
        <taxon>Pseudonocardiales</taxon>
        <taxon>Pseudonocardiaceae</taxon>
        <taxon>Pseudonocardia</taxon>
    </lineage>
</organism>
<name>A0ABX1RGS2_9PSEU</name>
<gene>
    <name evidence="6" type="ORF">HF577_21160</name>
</gene>
<dbReference type="Gene3D" id="3.40.50.1360">
    <property type="match status" value="1"/>
</dbReference>
<feature type="domain" description="Sugar-binding" evidence="5">
    <location>
        <begin position="80"/>
        <end position="326"/>
    </location>
</feature>
<dbReference type="RefSeq" id="WP_169397656.1">
    <property type="nucleotide sequence ID" value="NZ_BAAAJH010000005.1"/>
</dbReference>
<dbReference type="Proteomes" id="UP001296706">
    <property type="component" value="Unassembled WGS sequence"/>
</dbReference>
<dbReference type="PANTHER" id="PTHR34294:SF1">
    <property type="entry name" value="TRANSCRIPTIONAL REGULATOR LSRR"/>
    <property type="match status" value="1"/>
</dbReference>
<dbReference type="SUPFAM" id="SSF100950">
    <property type="entry name" value="NagB/RpiA/CoA transferase-like"/>
    <property type="match status" value="1"/>
</dbReference>
<evidence type="ECO:0000259" key="5">
    <source>
        <dbReference type="Pfam" id="PF04198"/>
    </source>
</evidence>